<dbReference type="RefSeq" id="WP_014855907.1">
    <property type="nucleotide sequence ID" value="NC_018178.1"/>
</dbReference>
<keyword evidence="10" id="KW-1185">Reference proteome</keyword>
<dbReference type="InterPro" id="IPR013229">
    <property type="entry name" value="PEGA"/>
</dbReference>
<feature type="region of interest" description="Disordered" evidence="6">
    <location>
        <begin position="319"/>
        <end position="372"/>
    </location>
</feature>
<dbReference type="InterPro" id="IPR000719">
    <property type="entry name" value="Prot_kinase_dom"/>
</dbReference>
<dbReference type="PANTHER" id="PTHR24345">
    <property type="entry name" value="SERINE/THREONINE-PROTEIN KINASE PLK"/>
    <property type="match status" value="1"/>
</dbReference>
<feature type="compositionally biased region" description="Polar residues" evidence="6">
    <location>
        <begin position="357"/>
        <end position="366"/>
    </location>
</feature>
<evidence type="ECO:0000256" key="3">
    <source>
        <dbReference type="ARBA" id="ARBA00022741"/>
    </source>
</evidence>
<dbReference type="eggNOG" id="COG0515">
    <property type="taxonomic scope" value="Bacteria"/>
</dbReference>
<sequence length="519" mass="58781">MSGNPEIMFEKFEILEVLKKDEHAGVYLANHIYLSKKIILKVLNTAKISDPSLVERFKREAKLLARLDHPNIIKVLDFGTSKEFFYISFEYIEGKSLRNVLQESDLSKEEKRRLTVQLFKALNFAHANRIIHRDIKPENIFVDKNLNLKLGDFGLALSAEDNFVTSPYSIVGTPSYMSPEQVSGSQLTHKSDLFSAGVVIYELYTGKNPFLKDNVTLTLNEIMSFNEDAIKENLEGLDEDIKDILTNLLKKKPAARFESAKEVLNKLNVKDEPVEIEKQAKPVLSKRRYGIIAPLIALLIIIIAVTIIVKEEATPELNQPEKEITSNLDASAKDNTPVKNTEPEHNQSNEIREPEKTNNNTETASKSAEEQLLPANETGEGGLFIECYPWADVYIDGEKIETTPLKKPLTLPAGEHTLKLVHPDYPIYSDILRIENNKLMNLKISLESLLGFLDIKVNPWGNVYINGNYKGQTPFKEYIKVNPGFVRLKITNPNFADVDTTVYLKQGDTLGLKFILYKK</sequence>
<name>I6YVA3_MELRP</name>
<evidence type="ECO:0000256" key="6">
    <source>
        <dbReference type="SAM" id="MobiDB-lite"/>
    </source>
</evidence>
<accession>I6YVA3</accession>
<keyword evidence="5" id="KW-0067">ATP-binding</keyword>
<protein>
    <submittedName>
        <fullName evidence="9">Serine/threonine protein kinase with PASTA sensor(S)</fullName>
    </submittedName>
</protein>
<dbReference type="InterPro" id="IPR011009">
    <property type="entry name" value="Kinase-like_dom_sf"/>
</dbReference>
<dbReference type="EMBL" id="CP003557">
    <property type="protein sequence ID" value="AFN74472.1"/>
    <property type="molecule type" value="Genomic_DNA"/>
</dbReference>
<evidence type="ECO:0000256" key="4">
    <source>
        <dbReference type="ARBA" id="ARBA00022777"/>
    </source>
</evidence>
<keyword evidence="2" id="KW-0808">Transferase</keyword>
<feature type="compositionally biased region" description="Polar residues" evidence="6">
    <location>
        <begin position="325"/>
        <end position="339"/>
    </location>
</feature>
<dbReference type="CDD" id="cd14014">
    <property type="entry name" value="STKc_PknB_like"/>
    <property type="match status" value="1"/>
</dbReference>
<evidence type="ECO:0000256" key="1">
    <source>
        <dbReference type="ARBA" id="ARBA00022527"/>
    </source>
</evidence>
<keyword evidence="1 9" id="KW-0723">Serine/threonine-protein kinase</keyword>
<evidence type="ECO:0000256" key="5">
    <source>
        <dbReference type="ARBA" id="ARBA00022840"/>
    </source>
</evidence>
<keyword evidence="7" id="KW-1133">Transmembrane helix</keyword>
<dbReference type="PANTHER" id="PTHR24345:SF91">
    <property type="entry name" value="SERINE_THREONINE-PROTEIN KINASE PLK4"/>
    <property type="match status" value="1"/>
</dbReference>
<feature type="domain" description="Protein kinase" evidence="8">
    <location>
        <begin position="12"/>
        <end position="268"/>
    </location>
</feature>
<evidence type="ECO:0000259" key="8">
    <source>
        <dbReference type="PROSITE" id="PS50011"/>
    </source>
</evidence>
<evidence type="ECO:0000256" key="2">
    <source>
        <dbReference type="ARBA" id="ARBA00022679"/>
    </source>
</evidence>
<proteinExistence type="predicted"/>
<dbReference type="Proteomes" id="UP000009011">
    <property type="component" value="Chromosome"/>
</dbReference>
<keyword evidence="4 9" id="KW-0418">Kinase</keyword>
<dbReference type="Pfam" id="PF00069">
    <property type="entry name" value="Pkinase"/>
    <property type="match status" value="1"/>
</dbReference>
<keyword evidence="7" id="KW-0472">Membrane</keyword>
<dbReference type="Gene3D" id="1.10.510.10">
    <property type="entry name" value="Transferase(Phosphotransferase) domain 1"/>
    <property type="match status" value="1"/>
</dbReference>
<feature type="compositionally biased region" description="Basic and acidic residues" evidence="6">
    <location>
        <begin position="341"/>
        <end position="356"/>
    </location>
</feature>
<dbReference type="PROSITE" id="PS50011">
    <property type="entry name" value="PROTEIN_KINASE_DOM"/>
    <property type="match status" value="1"/>
</dbReference>
<dbReference type="HOGENOM" id="CLU_000288_151_5_10"/>
<reference evidence="9 10" key="1">
    <citation type="journal article" date="2013" name="PLoS ONE">
        <title>Genomic analysis of Melioribacter roseus, facultatively anaerobic organotrophic bacterium representing a novel deep lineage within Bacteriodetes/Chlorobi group.</title>
        <authorList>
            <person name="Kadnikov V.V."/>
            <person name="Mardanov A.V."/>
            <person name="Podosokorskaya O.A."/>
            <person name="Gavrilov S.N."/>
            <person name="Kublanov I.V."/>
            <person name="Beletsky A.V."/>
            <person name="Bonch-Osmolovskaya E.A."/>
            <person name="Ravin N.V."/>
        </authorList>
    </citation>
    <scope>NUCLEOTIDE SEQUENCE [LARGE SCALE GENOMIC DNA]</scope>
    <source>
        <strain evidence="10">JCM 17771 / P3M-2</strain>
    </source>
</reference>
<dbReference type="PROSITE" id="PS00108">
    <property type="entry name" value="PROTEIN_KINASE_ST"/>
    <property type="match status" value="1"/>
</dbReference>
<keyword evidence="7" id="KW-0812">Transmembrane</keyword>
<dbReference type="OrthoDB" id="9813021at2"/>
<feature type="transmembrane region" description="Helical" evidence="7">
    <location>
        <begin position="289"/>
        <end position="309"/>
    </location>
</feature>
<dbReference type="GO" id="GO:0004674">
    <property type="term" value="F:protein serine/threonine kinase activity"/>
    <property type="evidence" value="ECO:0007669"/>
    <property type="project" value="UniProtKB-KW"/>
</dbReference>
<evidence type="ECO:0000313" key="10">
    <source>
        <dbReference type="Proteomes" id="UP000009011"/>
    </source>
</evidence>
<gene>
    <name evidence="9" type="ordered locus">MROS_1235</name>
</gene>
<dbReference type="AlphaFoldDB" id="I6YVA3"/>
<dbReference type="InterPro" id="IPR008271">
    <property type="entry name" value="Ser/Thr_kinase_AS"/>
</dbReference>
<dbReference type="KEGG" id="mro:MROS_1235"/>
<dbReference type="STRING" id="1191523.MROS_1235"/>
<dbReference type="SUPFAM" id="SSF56112">
    <property type="entry name" value="Protein kinase-like (PK-like)"/>
    <property type="match status" value="1"/>
</dbReference>
<organism evidence="9 10">
    <name type="scientific">Melioribacter roseus (strain DSM 23840 / JCM 17771 / VKM B-2668 / P3M-2)</name>
    <dbReference type="NCBI Taxonomy" id="1191523"/>
    <lineage>
        <taxon>Bacteria</taxon>
        <taxon>Pseudomonadati</taxon>
        <taxon>Ignavibacteriota</taxon>
        <taxon>Ignavibacteria</taxon>
        <taxon>Ignavibacteriales</taxon>
        <taxon>Melioribacteraceae</taxon>
        <taxon>Melioribacter</taxon>
    </lineage>
</organism>
<evidence type="ECO:0000256" key="7">
    <source>
        <dbReference type="SAM" id="Phobius"/>
    </source>
</evidence>
<dbReference type="GO" id="GO:0005524">
    <property type="term" value="F:ATP binding"/>
    <property type="evidence" value="ECO:0007669"/>
    <property type="project" value="UniProtKB-KW"/>
</dbReference>
<dbReference type="SMART" id="SM00220">
    <property type="entry name" value="S_TKc"/>
    <property type="match status" value="1"/>
</dbReference>
<dbReference type="Pfam" id="PF08308">
    <property type="entry name" value="PEGA"/>
    <property type="match status" value="2"/>
</dbReference>
<evidence type="ECO:0000313" key="9">
    <source>
        <dbReference type="EMBL" id="AFN74472.1"/>
    </source>
</evidence>
<dbReference type="PATRIC" id="fig|1191523.3.peg.1313"/>
<keyword evidence="3" id="KW-0547">Nucleotide-binding</keyword>